<comment type="caution">
    <text evidence="2">The sequence shown here is derived from an EMBL/GenBank/DDBJ whole genome shotgun (WGS) entry which is preliminary data.</text>
</comment>
<protein>
    <submittedName>
        <fullName evidence="2">Uncharacterized protein</fullName>
    </submittedName>
</protein>
<sequence length="507" mass="53858">MDLDPDLVAIMRHEGVDVTDPVAVQNWLEQTLSDGPACDSPLAGDFGFLDEMLDEAGAADSQLPALSPVRLPSEEQLARAAAGSRIHTMIDRFAVWLETADPDYTEDGVLGPEHARAAARALGIGASTEAPERAAVPPQTGPGQPLGSAPVDGAHPDLLRVMRLALASGVGAETARGLRVAPERPRLAPLGDGELLEAWLECFATLTDQSEYCLLPEHDGFHLAERVVGLLIYGLYVGGRLRPLTEELAQLIEDVLADERIDGERAERLRGTALAASVAAVERLAAHGALDVDPAGRVTLTPLGLWGAHELFDAAGLAAPVLGGYARASAAELVEALAGYDDAETAEEFEGWAAQRPATEAARELVEVARDGDSRSRALAMELIGRLGPDTEPAVRAALREPVVRPYAWRLLTDWKRDPGGELTAAERAWLAVDSVAALAEASDPQGFADALLDVVPVDRPELVDELWQADHPQTGTALDLLGQLHPDARVAERARRAAAKVKAKTL</sequence>
<evidence type="ECO:0000256" key="1">
    <source>
        <dbReference type="SAM" id="MobiDB-lite"/>
    </source>
</evidence>
<evidence type="ECO:0000313" key="3">
    <source>
        <dbReference type="Proteomes" id="UP000237846"/>
    </source>
</evidence>
<organism evidence="2 3">
    <name type="scientific">Allonocardiopsis opalescens</name>
    <dbReference type="NCBI Taxonomy" id="1144618"/>
    <lineage>
        <taxon>Bacteria</taxon>
        <taxon>Bacillati</taxon>
        <taxon>Actinomycetota</taxon>
        <taxon>Actinomycetes</taxon>
        <taxon>Streptosporangiales</taxon>
        <taxon>Allonocardiopsis</taxon>
    </lineage>
</organism>
<proteinExistence type="predicted"/>
<gene>
    <name evidence="2" type="ORF">CLV72_1047</name>
</gene>
<feature type="region of interest" description="Disordered" evidence="1">
    <location>
        <begin position="129"/>
        <end position="152"/>
    </location>
</feature>
<dbReference type="AlphaFoldDB" id="A0A2T0Q3Z8"/>
<evidence type="ECO:0000313" key="2">
    <source>
        <dbReference type="EMBL" id="PRX98431.1"/>
    </source>
</evidence>
<name>A0A2T0Q3Z8_9ACTN</name>
<dbReference type="Proteomes" id="UP000237846">
    <property type="component" value="Unassembled WGS sequence"/>
</dbReference>
<keyword evidence="3" id="KW-1185">Reference proteome</keyword>
<reference evidence="2 3" key="1">
    <citation type="submission" date="2018-03" db="EMBL/GenBank/DDBJ databases">
        <title>Genomic Encyclopedia of Archaeal and Bacterial Type Strains, Phase II (KMG-II): from individual species to whole genera.</title>
        <authorList>
            <person name="Goeker M."/>
        </authorList>
    </citation>
    <scope>NUCLEOTIDE SEQUENCE [LARGE SCALE GENOMIC DNA]</scope>
    <source>
        <strain evidence="2 3">DSM 45601</strain>
    </source>
</reference>
<dbReference type="EMBL" id="PVZC01000004">
    <property type="protein sequence ID" value="PRX98431.1"/>
    <property type="molecule type" value="Genomic_DNA"/>
</dbReference>
<accession>A0A2T0Q3Z8</accession>